<comment type="catalytic activity">
    <reaction evidence="1 9">
        <text>an S-substituted glutathione + H2O = an S-substituted L-cysteinylglycine + L-glutamate</text>
        <dbReference type="Rhea" id="RHEA:59468"/>
        <dbReference type="ChEBI" id="CHEBI:15377"/>
        <dbReference type="ChEBI" id="CHEBI:29985"/>
        <dbReference type="ChEBI" id="CHEBI:90779"/>
        <dbReference type="ChEBI" id="CHEBI:143103"/>
        <dbReference type="EC" id="3.4.19.13"/>
    </reaction>
</comment>
<evidence type="ECO:0000256" key="7">
    <source>
        <dbReference type="ARBA" id="ARBA00023315"/>
    </source>
</evidence>
<keyword evidence="5 9" id="KW-0378">Hydrolase</keyword>
<dbReference type="PANTHER" id="PTHR43199:SF1">
    <property type="entry name" value="GLUTATHIONE HYDROLASE PROENZYME"/>
    <property type="match status" value="1"/>
</dbReference>
<sequence length="566" mass="59944">MTSRLTGLLAPLALIALNPAAVSAREPVSTNATVSAADPRAAQAGQEILRKGGSATDAAIAMMLTLGVVEPHNSGIGGGGFLMHHDGKTGVLESIDGRETAPAAARPDRFLGADGKPLPFMQAWPGGYSAGVPGNLRMAWDAHKKWGKLPWADLFQPAIRYAQDGFQLGERTATALRATQNIWADFPEIQKMFWVNGAPPPVGALLKNPPLAALYKRIAAEGPGAFYTGENARLISQAVTNAPKNPVPMTEADIAAYKAEPRKPICGPYRAYTVCGMGPVSAGGITVLEILGMVERFPLAAWGKDDPRSWHVIGEAMQLAYADRDTWLGDPAFVSVPISGMIDPAYLKQRSSLIRLNKALNVYKPGTPPGAQPRTASLPQPESGTSHFVAVDHDGDIAAWTSTIESFFGSQLIANGVILNNELTDFSFSPEKDGKPVANRVEPGKRPLSSMSPTIVYDARGTPVFTVGAAGGKTIIMQVAKALIAHFDWGLSAQESIAQGLIFFNGDGLVLEQGTSVEAMKAPLEKLGHRVSISKLGLKANAAERLPDGRWQGAADPRSPGVSLQE</sequence>
<organism evidence="12 13">
    <name type="scientific">Sphingobium rhizovicinum</name>
    <dbReference type="NCBI Taxonomy" id="432308"/>
    <lineage>
        <taxon>Bacteria</taxon>
        <taxon>Pseudomonadati</taxon>
        <taxon>Pseudomonadota</taxon>
        <taxon>Alphaproteobacteria</taxon>
        <taxon>Sphingomonadales</taxon>
        <taxon>Sphingomonadaceae</taxon>
        <taxon>Sphingobium</taxon>
    </lineage>
</organism>
<keyword evidence="13" id="KW-1185">Reference proteome</keyword>
<dbReference type="PRINTS" id="PR01210">
    <property type="entry name" value="GGTRANSPTASE"/>
</dbReference>
<keyword evidence="6 9" id="KW-0865">Zymogen</keyword>
<evidence type="ECO:0000256" key="11">
    <source>
        <dbReference type="SAM" id="SignalP"/>
    </source>
</evidence>
<dbReference type="InterPro" id="IPR000101">
    <property type="entry name" value="GGT_peptidase"/>
</dbReference>
<evidence type="ECO:0000256" key="2">
    <source>
        <dbReference type="ARBA" id="ARBA00001089"/>
    </source>
</evidence>
<evidence type="ECO:0000256" key="4">
    <source>
        <dbReference type="ARBA" id="ARBA00022679"/>
    </source>
</evidence>
<evidence type="ECO:0000256" key="1">
    <source>
        <dbReference type="ARBA" id="ARBA00001049"/>
    </source>
</evidence>
<dbReference type="InterPro" id="IPR043137">
    <property type="entry name" value="GGT_ssub_C"/>
</dbReference>
<keyword evidence="9" id="KW-0317">Glutathione biosynthesis</keyword>
<gene>
    <name evidence="12" type="primary">ggt</name>
    <name evidence="12" type="ORF">ACFOKF_03235</name>
</gene>
<comment type="similarity">
    <text evidence="3 9">Belongs to the gamma-glutamyltransferase family.</text>
</comment>
<feature type="signal peptide" evidence="11">
    <location>
        <begin position="1"/>
        <end position="24"/>
    </location>
</feature>
<name>A0ABV7NAG0_9SPHN</name>
<dbReference type="SUPFAM" id="SSF56235">
    <property type="entry name" value="N-terminal nucleophile aminohydrolases (Ntn hydrolases)"/>
    <property type="match status" value="1"/>
</dbReference>
<evidence type="ECO:0000256" key="3">
    <source>
        <dbReference type="ARBA" id="ARBA00009381"/>
    </source>
</evidence>
<dbReference type="InterPro" id="IPR029055">
    <property type="entry name" value="Ntn_hydrolases_N"/>
</dbReference>
<comment type="catalytic activity">
    <reaction evidence="2 9">
        <text>glutathione + H2O = L-cysteinylglycine + L-glutamate</text>
        <dbReference type="Rhea" id="RHEA:28807"/>
        <dbReference type="ChEBI" id="CHEBI:15377"/>
        <dbReference type="ChEBI" id="CHEBI:29985"/>
        <dbReference type="ChEBI" id="CHEBI:57925"/>
        <dbReference type="ChEBI" id="CHEBI:61694"/>
        <dbReference type="EC" id="3.4.19.13"/>
    </reaction>
</comment>
<dbReference type="Pfam" id="PF01019">
    <property type="entry name" value="G_glu_transpept"/>
    <property type="match status" value="1"/>
</dbReference>
<evidence type="ECO:0000256" key="10">
    <source>
        <dbReference type="SAM" id="MobiDB-lite"/>
    </source>
</evidence>
<dbReference type="Proteomes" id="UP001595681">
    <property type="component" value="Unassembled WGS sequence"/>
</dbReference>
<dbReference type="EC" id="2.3.2.2" evidence="9"/>
<evidence type="ECO:0000313" key="12">
    <source>
        <dbReference type="EMBL" id="MFC3440220.1"/>
    </source>
</evidence>
<dbReference type="EMBL" id="JBHRVU010000004">
    <property type="protein sequence ID" value="MFC3440220.1"/>
    <property type="molecule type" value="Genomic_DNA"/>
</dbReference>
<protein>
    <recommendedName>
        <fullName evidence="9">Glutathione hydrolase proenzyme</fullName>
        <ecNumber evidence="9">2.3.2.2</ecNumber>
        <ecNumber evidence="9">3.4.19.13</ecNumber>
    </recommendedName>
    <component>
        <recommendedName>
            <fullName evidence="9">Glutathione hydrolase large chain</fullName>
        </recommendedName>
    </component>
    <component>
        <recommendedName>
            <fullName evidence="9">Glutathione hydrolase small chain</fullName>
        </recommendedName>
    </component>
</protein>
<feature type="chain" id="PRO_5045730563" description="Glutathione hydrolase proenzyme" evidence="11">
    <location>
        <begin position="25"/>
        <end position="566"/>
    </location>
</feature>
<evidence type="ECO:0000256" key="6">
    <source>
        <dbReference type="ARBA" id="ARBA00023145"/>
    </source>
</evidence>
<dbReference type="InterPro" id="IPR051792">
    <property type="entry name" value="GGT_bact"/>
</dbReference>
<comment type="PTM">
    <text evidence="9">Cleaved by autocatalysis into a large and a small subunit.</text>
</comment>
<evidence type="ECO:0000313" key="13">
    <source>
        <dbReference type="Proteomes" id="UP001595681"/>
    </source>
</evidence>
<dbReference type="Gene3D" id="1.10.246.130">
    <property type="match status" value="1"/>
</dbReference>
<keyword evidence="11" id="KW-0732">Signal</keyword>
<dbReference type="GO" id="GO:0103068">
    <property type="term" value="F:leukotriene C4 gamma-glutamyl transferase activity"/>
    <property type="evidence" value="ECO:0007669"/>
    <property type="project" value="UniProtKB-EC"/>
</dbReference>
<comment type="caution">
    <text evidence="12">The sequence shown here is derived from an EMBL/GenBank/DDBJ whole genome shotgun (WGS) entry which is preliminary data.</text>
</comment>
<dbReference type="RefSeq" id="WP_380793103.1">
    <property type="nucleotide sequence ID" value="NZ_JBHRVU010000004.1"/>
</dbReference>
<dbReference type="PANTHER" id="PTHR43199">
    <property type="entry name" value="GLUTATHIONE HYDROLASE"/>
    <property type="match status" value="1"/>
</dbReference>
<dbReference type="InterPro" id="IPR043138">
    <property type="entry name" value="GGT_lsub"/>
</dbReference>
<comment type="catalytic activity">
    <reaction evidence="8 9">
        <text>an N-terminal (5-L-glutamyl)-[peptide] + an alpha-amino acid = 5-L-glutamyl amino acid + an N-terminal L-alpha-aminoacyl-[peptide]</text>
        <dbReference type="Rhea" id="RHEA:23904"/>
        <dbReference type="Rhea" id="RHEA-COMP:9780"/>
        <dbReference type="Rhea" id="RHEA-COMP:9795"/>
        <dbReference type="ChEBI" id="CHEBI:77644"/>
        <dbReference type="ChEBI" id="CHEBI:78597"/>
        <dbReference type="ChEBI" id="CHEBI:78599"/>
        <dbReference type="ChEBI" id="CHEBI:78608"/>
        <dbReference type="EC" id="2.3.2.2"/>
    </reaction>
</comment>
<dbReference type="NCBIfam" id="TIGR00066">
    <property type="entry name" value="g_glut_trans"/>
    <property type="match status" value="1"/>
</dbReference>
<accession>A0ABV7NAG0</accession>
<feature type="region of interest" description="Disordered" evidence="10">
    <location>
        <begin position="547"/>
        <end position="566"/>
    </location>
</feature>
<comment type="pathway">
    <text evidence="9">Sulfur metabolism; glutathione metabolism.</text>
</comment>
<dbReference type="Gene3D" id="3.60.20.40">
    <property type="match status" value="1"/>
</dbReference>
<keyword evidence="7 9" id="KW-0012">Acyltransferase</keyword>
<dbReference type="EC" id="3.4.19.13" evidence="9"/>
<reference evidence="13" key="1">
    <citation type="journal article" date="2019" name="Int. J. Syst. Evol. Microbiol.">
        <title>The Global Catalogue of Microorganisms (GCM) 10K type strain sequencing project: providing services to taxonomists for standard genome sequencing and annotation.</title>
        <authorList>
            <consortium name="The Broad Institute Genomics Platform"/>
            <consortium name="The Broad Institute Genome Sequencing Center for Infectious Disease"/>
            <person name="Wu L."/>
            <person name="Ma J."/>
        </authorList>
    </citation>
    <scope>NUCLEOTIDE SEQUENCE [LARGE SCALE GENOMIC DNA]</scope>
    <source>
        <strain evidence="13">CCM 7491</strain>
    </source>
</reference>
<evidence type="ECO:0000256" key="5">
    <source>
        <dbReference type="ARBA" id="ARBA00022801"/>
    </source>
</evidence>
<evidence type="ECO:0000256" key="8">
    <source>
        <dbReference type="ARBA" id="ARBA00047417"/>
    </source>
</evidence>
<proteinExistence type="inferred from homology"/>
<evidence type="ECO:0000256" key="9">
    <source>
        <dbReference type="RuleBase" id="RU368036"/>
    </source>
</evidence>
<keyword evidence="4 9" id="KW-0808">Transferase</keyword>
<comment type="subunit">
    <text evidence="9">This enzyme consists of two polypeptide chains, which are synthesized in precursor form from a single polypeptide.</text>
</comment>